<evidence type="ECO:0008006" key="3">
    <source>
        <dbReference type="Google" id="ProtNLM"/>
    </source>
</evidence>
<evidence type="ECO:0000313" key="2">
    <source>
        <dbReference type="Proteomes" id="UP000022910"/>
    </source>
</evidence>
<proteinExistence type="predicted"/>
<dbReference type="Proteomes" id="UP000022910">
    <property type="component" value="Unassembled WGS sequence"/>
</dbReference>
<comment type="caution">
    <text evidence="1">The sequence shown here is derived from an EMBL/GenBank/DDBJ whole genome shotgun (WGS) entry which is preliminary data.</text>
</comment>
<dbReference type="EMBL" id="JEMT01029894">
    <property type="protein sequence ID" value="EXX50564.1"/>
    <property type="molecule type" value="Genomic_DNA"/>
</dbReference>
<gene>
    <name evidence="1" type="ORF">RirG_269560</name>
</gene>
<accession>A0A015J6M9</accession>
<keyword evidence="2" id="KW-1185">Reference proteome</keyword>
<sequence>MPENIENFLNSKYGQQIFNQEFGRCLDCDQSKTSSDWCKNCNTKRFQKDFNKWTSGNEFVDKFIQNAQSRARNRQEVIEWISYEQLIDIKYLAQGGFSTIFKAIWLVGGIEKWDNKNQQWERYAFPLEYDYKSNIKPSLNEKEKAGRRVVLKSLNNSSNIEKDFLNEVNDNIMIIFII</sequence>
<protein>
    <recommendedName>
        <fullName evidence="3">Protein kinase domain-containing protein</fullName>
    </recommendedName>
</protein>
<organism evidence="1 2">
    <name type="scientific">Rhizophagus irregularis (strain DAOM 197198w)</name>
    <name type="common">Glomus intraradices</name>
    <dbReference type="NCBI Taxonomy" id="1432141"/>
    <lineage>
        <taxon>Eukaryota</taxon>
        <taxon>Fungi</taxon>
        <taxon>Fungi incertae sedis</taxon>
        <taxon>Mucoromycota</taxon>
        <taxon>Glomeromycotina</taxon>
        <taxon>Glomeromycetes</taxon>
        <taxon>Glomerales</taxon>
        <taxon>Glomeraceae</taxon>
        <taxon>Rhizophagus</taxon>
    </lineage>
</organism>
<dbReference type="HOGENOM" id="CLU_000288_7_17_1"/>
<dbReference type="AlphaFoldDB" id="A0A015J6M9"/>
<reference evidence="1 2" key="1">
    <citation type="submission" date="2014-02" db="EMBL/GenBank/DDBJ databases">
        <title>Single nucleus genome sequencing reveals high similarity among nuclei of an endomycorrhizal fungus.</title>
        <authorList>
            <person name="Lin K."/>
            <person name="Geurts R."/>
            <person name="Zhang Z."/>
            <person name="Limpens E."/>
            <person name="Saunders D.G."/>
            <person name="Mu D."/>
            <person name="Pang E."/>
            <person name="Cao H."/>
            <person name="Cha H."/>
            <person name="Lin T."/>
            <person name="Zhou Q."/>
            <person name="Shang Y."/>
            <person name="Li Y."/>
            <person name="Ivanov S."/>
            <person name="Sharma T."/>
            <person name="Velzen R.V."/>
            <person name="Ruijter N.D."/>
            <person name="Aanen D.K."/>
            <person name="Win J."/>
            <person name="Kamoun S."/>
            <person name="Bisseling T."/>
            <person name="Huang S."/>
        </authorList>
    </citation>
    <scope>NUCLEOTIDE SEQUENCE [LARGE SCALE GENOMIC DNA]</scope>
    <source>
        <strain evidence="2">DAOM197198w</strain>
    </source>
</reference>
<name>A0A015J6M9_RHIIW</name>
<evidence type="ECO:0000313" key="1">
    <source>
        <dbReference type="EMBL" id="EXX50564.1"/>
    </source>
</evidence>